<name>A0A2H3FZC9_FUSOX</name>
<gene>
    <name evidence="2" type="ORF">AU210_016719</name>
</gene>
<dbReference type="EMBL" id="MABQ02000019">
    <property type="protein sequence ID" value="PCD20194.1"/>
    <property type="molecule type" value="Genomic_DNA"/>
</dbReference>
<proteinExistence type="predicted"/>
<feature type="compositionally biased region" description="Basic and acidic residues" evidence="1">
    <location>
        <begin position="20"/>
        <end position="31"/>
    </location>
</feature>
<feature type="region of interest" description="Disordered" evidence="1">
    <location>
        <begin position="1"/>
        <end position="31"/>
    </location>
</feature>
<evidence type="ECO:0000256" key="1">
    <source>
        <dbReference type="SAM" id="MobiDB-lite"/>
    </source>
</evidence>
<reference evidence="2 3" key="2">
    <citation type="journal article" date="2017" name="Sci. Rep.">
        <title>A mobile pathogenicity chromosome in Fusarium oxysporum for infection of multiple cucurbit species.</title>
        <authorList>
            <person name="van Dam P."/>
            <person name="Fokkens L."/>
            <person name="Ayukawa Y."/>
            <person name="van der Gragt M."/>
            <person name="Ter Horst A."/>
            <person name="Brankovics B."/>
            <person name="Houterman P.M."/>
            <person name="Arie T."/>
            <person name="Rep M."/>
        </authorList>
    </citation>
    <scope>NUCLEOTIDE SEQUENCE [LARGE SCALE GENOMIC DNA]</scope>
    <source>
        <strain evidence="2 3">Forc016</strain>
    </source>
</reference>
<reference evidence="2 3" key="1">
    <citation type="journal article" date="2016" name="Environ. Microbiol.">
        <title>Effector profiles distinguish formae speciales of Fusarium oxysporum.</title>
        <authorList>
            <person name="van Dam P."/>
            <person name="Fokkens L."/>
            <person name="Schmidt S.M."/>
            <person name="Linmans J.H."/>
            <person name="Kistler H.C."/>
            <person name="Ma L.J."/>
            <person name="Rep M."/>
        </authorList>
    </citation>
    <scope>NUCLEOTIDE SEQUENCE [LARGE SCALE GENOMIC DNA]</scope>
    <source>
        <strain evidence="2 3">Forc016</strain>
    </source>
</reference>
<organism evidence="2 3">
    <name type="scientific">Fusarium oxysporum f. sp. radicis-cucumerinum</name>
    <dbReference type="NCBI Taxonomy" id="327505"/>
    <lineage>
        <taxon>Eukaryota</taxon>
        <taxon>Fungi</taxon>
        <taxon>Dikarya</taxon>
        <taxon>Ascomycota</taxon>
        <taxon>Pezizomycotina</taxon>
        <taxon>Sordariomycetes</taxon>
        <taxon>Hypocreomycetidae</taxon>
        <taxon>Hypocreales</taxon>
        <taxon>Nectriaceae</taxon>
        <taxon>Fusarium</taxon>
        <taxon>Fusarium oxysporum species complex</taxon>
    </lineage>
</organism>
<accession>A0A2H3FZC9</accession>
<protein>
    <submittedName>
        <fullName evidence="2">Uncharacterized protein</fullName>
    </submittedName>
</protein>
<evidence type="ECO:0000313" key="3">
    <source>
        <dbReference type="Proteomes" id="UP000219602"/>
    </source>
</evidence>
<comment type="caution">
    <text evidence="2">The sequence shown here is derived from an EMBL/GenBank/DDBJ whole genome shotgun (WGS) entry which is preliminary data.</text>
</comment>
<dbReference type="Proteomes" id="UP000219602">
    <property type="component" value="Unassembled WGS sequence"/>
</dbReference>
<dbReference type="AlphaFoldDB" id="A0A2H3FZC9"/>
<sequence>MREGKSLRAIDFAADTGENSEERYDRSGGKDQVYKEVTHKRNQDRMAIVRELSDEAGEVESRNTEAFSHLNGFALTTLRDGRSIISLLANFDVPNRHKTIGILFRGDTIGGPGFPPVAAMSGWKHQSDPELNVQIEEEHGQMRSFASVESLATTYLPMKKIKADPGSLRHATQRSN</sequence>
<evidence type="ECO:0000313" key="2">
    <source>
        <dbReference type="EMBL" id="PCD20194.1"/>
    </source>
</evidence>